<feature type="compositionally biased region" description="Basic and acidic residues" evidence="1">
    <location>
        <begin position="199"/>
        <end position="217"/>
    </location>
</feature>
<sequence length="310" mass="35077">MKVKYCDGTIKGVMFKDVIVVPNLSRELLSMAKTDKAGGRIVIREGKGIIQKGDTCLPMRKVDNMYLLDCYGEPCEEANVVSSPELWHKRFGHINYEYLRQMGEIDDTGVPKGMKKPETPASIRQPNTRGETYHNEEEDDKDSLEETPASIRQPNTRGETYHNEEEDDKDSLKTVGAHQEDDVLPSDTSEDDDGIENGSHQDEQPDDRDVDHVREDPSQVGATGWKDTDDIIRNMNNMGRTRSRTKAREYHRIYDGPATMGGNLAVAAASEIVNEDYHRTEDENEVRAEGKKAKDAEYQAHMKNVLIDNF</sequence>
<feature type="compositionally biased region" description="Acidic residues" evidence="1">
    <location>
        <begin position="136"/>
        <end position="145"/>
    </location>
</feature>
<evidence type="ECO:0008006" key="4">
    <source>
        <dbReference type="Google" id="ProtNLM"/>
    </source>
</evidence>
<keyword evidence="3" id="KW-1185">Reference proteome</keyword>
<evidence type="ECO:0000313" key="2">
    <source>
        <dbReference type="EMBL" id="EWM24758.1"/>
    </source>
</evidence>
<organism evidence="2 3">
    <name type="scientific">Nannochloropsis gaditana</name>
    <dbReference type="NCBI Taxonomy" id="72520"/>
    <lineage>
        <taxon>Eukaryota</taxon>
        <taxon>Sar</taxon>
        <taxon>Stramenopiles</taxon>
        <taxon>Ochrophyta</taxon>
        <taxon>Eustigmatophyceae</taxon>
        <taxon>Eustigmatales</taxon>
        <taxon>Monodopsidaceae</taxon>
        <taxon>Nannochloropsis</taxon>
    </lineage>
</organism>
<name>W7TML9_9STRA</name>
<protein>
    <recommendedName>
        <fullName evidence="4">GAG-pre-integrase domain-containing protein</fullName>
    </recommendedName>
</protein>
<feature type="compositionally biased region" description="Acidic residues" evidence="1">
    <location>
        <begin position="182"/>
        <end position="195"/>
    </location>
</feature>
<evidence type="ECO:0000256" key="1">
    <source>
        <dbReference type="SAM" id="MobiDB-lite"/>
    </source>
</evidence>
<accession>W7TML9</accession>
<reference evidence="2 3" key="1">
    <citation type="journal article" date="2014" name="Mol. Plant">
        <title>Chromosome Scale Genome Assembly and Transcriptome Profiling of Nannochloropsis gaditana in Nitrogen Depletion.</title>
        <authorList>
            <person name="Corteggiani Carpinelli E."/>
            <person name="Telatin A."/>
            <person name="Vitulo N."/>
            <person name="Forcato C."/>
            <person name="D'Angelo M."/>
            <person name="Schiavon R."/>
            <person name="Vezzi A."/>
            <person name="Giacometti G.M."/>
            <person name="Morosinotto T."/>
            <person name="Valle G."/>
        </authorList>
    </citation>
    <scope>NUCLEOTIDE SEQUENCE [LARGE SCALE GENOMIC DNA]</scope>
    <source>
        <strain evidence="2 3">B-31</strain>
    </source>
</reference>
<feature type="region of interest" description="Disordered" evidence="1">
    <location>
        <begin position="108"/>
        <end position="248"/>
    </location>
</feature>
<evidence type="ECO:0000313" key="3">
    <source>
        <dbReference type="Proteomes" id="UP000019335"/>
    </source>
</evidence>
<dbReference type="AlphaFoldDB" id="W7TML9"/>
<dbReference type="Proteomes" id="UP000019335">
    <property type="component" value="Chromosome 13"/>
</dbReference>
<comment type="caution">
    <text evidence="2">The sequence shown here is derived from an EMBL/GenBank/DDBJ whole genome shotgun (WGS) entry which is preliminary data.</text>
</comment>
<dbReference type="EMBL" id="AZIL01001138">
    <property type="protein sequence ID" value="EWM24758.1"/>
    <property type="molecule type" value="Genomic_DNA"/>
</dbReference>
<dbReference type="OrthoDB" id="413361at2759"/>
<gene>
    <name evidence="2" type="ORF">Naga_100292g3</name>
</gene>
<proteinExistence type="predicted"/>